<protein>
    <submittedName>
        <fullName evidence="1">Uncharacterized protein</fullName>
    </submittedName>
</protein>
<organism evidence="1 2">
    <name type="scientific">Populus alba</name>
    <name type="common">White poplar</name>
    <dbReference type="NCBI Taxonomy" id="43335"/>
    <lineage>
        <taxon>Eukaryota</taxon>
        <taxon>Viridiplantae</taxon>
        <taxon>Streptophyta</taxon>
        <taxon>Embryophyta</taxon>
        <taxon>Tracheophyta</taxon>
        <taxon>Spermatophyta</taxon>
        <taxon>Magnoliopsida</taxon>
        <taxon>eudicotyledons</taxon>
        <taxon>Gunneridae</taxon>
        <taxon>Pentapetalae</taxon>
        <taxon>rosids</taxon>
        <taxon>fabids</taxon>
        <taxon>Malpighiales</taxon>
        <taxon>Salicaceae</taxon>
        <taxon>Saliceae</taxon>
        <taxon>Populus</taxon>
    </lineage>
</organism>
<gene>
    <name evidence="1" type="ORF">D5086_026333</name>
</gene>
<evidence type="ECO:0000313" key="2">
    <source>
        <dbReference type="Proteomes" id="UP000309997"/>
    </source>
</evidence>
<keyword evidence="2" id="KW-1185">Reference proteome</keyword>
<accession>A0ACC4B1L7</accession>
<evidence type="ECO:0000313" key="1">
    <source>
        <dbReference type="EMBL" id="KAL3572429.1"/>
    </source>
</evidence>
<name>A0ACC4B1L7_POPAL</name>
<dbReference type="EMBL" id="RCHU02000014">
    <property type="protein sequence ID" value="KAL3572429.1"/>
    <property type="molecule type" value="Genomic_DNA"/>
</dbReference>
<sequence length="1121" mass="122722">MEDLTETEIGSSVESFQKFLDSQREAAGALSIKIGKRPRDLINPKAVKYMQEVFSIKDAFSKKESRDISVQFGATVTQVRDFFASQRTRVRKLIRLSMEKAIRVTAHKEPQNGFLTTSDALMPIDLVPLNSVDPNQVPLNYVCSNPAMLNSVSPNPIHLNSAGPSSVPLNSVSSISAPLNSVSPNPIHLNSAGPNSVPLNSVSSISAPLNSVSPNPFHLESVSPNPVPLISVSPNPVPLNPASLYPVPLDSVAHNPVPLNSAGPSRVDEAPSCSTQDDMLPGLDELDKHFIENIFGLLRKEETFTGQVKLMEWILQIHTFSVLNWFLFNGGVMILVTWLSQAAAEEQTSVLIVTLNVFCHLPLHKAPPEHMSAILRGVNRLRFYRTSDISNRARVLLSRWSKMFARRQAMKKPYGVNFSTDAQDMILKQSIDEIMGNELWQSDIGNPYGVPALSLESSENIRKIESSQALKLLPASTDDPSRKHILGAPSSHTRERRKVQLVEQPGQKTAGRSPQATKAAHVSTGRPMSADDIQKAKMRALFMQNKHGKTGLSSNGNTGMKNGPSSMSASLSLVSKIHIRPKIEEYKKPVMPPLEVSCEVEGSLNPKKEIDSKEPMGGVCIEVKIPWKTPPEIKLNFLWRVSTGENGKEVDVQKNRNRREVETIYQTVQELPSNPKEPWDLEMDYDDTLTPEIPIEQPPDADGAEIQVSLTEHVNTIVAPSPAPSLPQVGGGSATEPDLELLAVLLKNPELVFALTSGQAGNLSSDDTVKLLDTIKAGGAGLAGSLNGLGGKVEEKVEVSLPSPTPSSNPGTSGWRSEGDKNPFSQQASSGNGVAYTDPGVPTVAPLAENTSLVQRQNQATNIRTPQQQASMPLLSQHHPFSLSQTSIIVPENRQPPMVLQSQQSYPTNSSILHTPSSEIVFTMKNLPVNTPSLPNPSAAIGPSMWVETMNNVKPAPSISLTSNPPERWPVPFPRSTSAVSAPTQLQSHINEPPTVHSLWPHTGDVGPMRDSWRVRQSLVSNSPSRVNQNNYEPPYGGPVQPQLRSGPPRERNEYLGDEGFESWSPENSRFESQEYMSGRNHSGGRTNSGWDYLPDNRSRQRNSSGYRDRNRNGNGNRRRH</sequence>
<comment type="caution">
    <text evidence="1">The sequence shown here is derived from an EMBL/GenBank/DDBJ whole genome shotgun (WGS) entry which is preliminary data.</text>
</comment>
<dbReference type="Proteomes" id="UP000309997">
    <property type="component" value="Unassembled WGS sequence"/>
</dbReference>
<reference evidence="1 2" key="1">
    <citation type="journal article" date="2024" name="Plant Biotechnol. J.">
        <title>Genome and CRISPR/Cas9 system of a widespread forest tree (Populus alba) in the world.</title>
        <authorList>
            <person name="Liu Y.J."/>
            <person name="Jiang P.F."/>
            <person name="Han X.M."/>
            <person name="Li X.Y."/>
            <person name="Wang H.M."/>
            <person name="Wang Y.J."/>
            <person name="Wang X.X."/>
            <person name="Zeng Q.Y."/>
        </authorList>
    </citation>
    <scope>NUCLEOTIDE SEQUENCE [LARGE SCALE GENOMIC DNA]</scope>
    <source>
        <strain evidence="2">cv. PAL-ZL1</strain>
    </source>
</reference>
<proteinExistence type="predicted"/>